<accession>A0ACC5QYP3</accession>
<gene>
    <name evidence="1" type="ORF">JHL16_04010</name>
</gene>
<evidence type="ECO:0000313" key="1">
    <source>
        <dbReference type="EMBL" id="MBK1865504.1"/>
    </source>
</evidence>
<protein>
    <submittedName>
        <fullName evidence="1">Uncharacterized protein</fullName>
    </submittedName>
</protein>
<organism evidence="1 2">
    <name type="scientific">Taklimakanibacter albus</name>
    <dbReference type="NCBI Taxonomy" id="2800327"/>
    <lineage>
        <taxon>Bacteria</taxon>
        <taxon>Pseudomonadati</taxon>
        <taxon>Pseudomonadota</taxon>
        <taxon>Alphaproteobacteria</taxon>
        <taxon>Hyphomicrobiales</taxon>
        <taxon>Aestuariivirgaceae</taxon>
        <taxon>Taklimakanibacter</taxon>
    </lineage>
</organism>
<evidence type="ECO:0000313" key="2">
    <source>
        <dbReference type="Proteomes" id="UP000616151"/>
    </source>
</evidence>
<reference evidence="1" key="1">
    <citation type="submission" date="2021-01" db="EMBL/GenBank/DDBJ databases">
        <authorList>
            <person name="Sun Q."/>
        </authorList>
    </citation>
    <scope>NUCLEOTIDE SEQUENCE</scope>
    <source>
        <strain evidence="1">YIM B02566</strain>
    </source>
</reference>
<dbReference type="EMBL" id="JAENHL010000004">
    <property type="protein sequence ID" value="MBK1865504.1"/>
    <property type="molecule type" value="Genomic_DNA"/>
</dbReference>
<sequence>MTPQDTTLFAPGGYRYVPGVFQYSAGVIAAPGFDLVRARFRDNLPLAEGFARIEAFLKQQGRPLTSFCACELRSPAPFDEAGFRAFNRLYVETLKRWGITDGEINPVARTNVCPEIDPPAEPSFHAFTFTVERPAERPGFVVAGSGESVEGKANYRDHTVRLGDLSPDGMREKAHYVLGEMERRLSRLGVSWTGTSAVQAYTIHDIHPFLADEVVRRGAARSGLTWHYTRPPIVDLEFEMDCRGVALEMLV</sequence>
<name>A0ACC5QYP3_9HYPH</name>
<comment type="caution">
    <text evidence="1">The sequence shown here is derived from an EMBL/GenBank/DDBJ whole genome shotgun (WGS) entry which is preliminary data.</text>
</comment>
<dbReference type="Proteomes" id="UP000616151">
    <property type="component" value="Unassembled WGS sequence"/>
</dbReference>
<proteinExistence type="predicted"/>
<keyword evidence="2" id="KW-1185">Reference proteome</keyword>